<evidence type="ECO:0000256" key="4">
    <source>
        <dbReference type="ARBA" id="ARBA00023015"/>
    </source>
</evidence>
<protein>
    <submittedName>
        <fullName evidence="6">Uncharacterized protein</fullName>
    </submittedName>
</protein>
<evidence type="ECO:0000256" key="5">
    <source>
        <dbReference type="ARBA" id="ARBA00023163"/>
    </source>
</evidence>
<sequence>TPKICLNYGDKGFSNAFIYCISCLEVVHSHAAQHVDDPIWRGCYNIWDNKYTLDGVVAHLSLLQLHIHFEMVSKDDLWLKYFNTPEAIVDDIELFFFPSEAS</sequence>
<dbReference type="AlphaFoldDB" id="A0A9J5XT25"/>
<gene>
    <name evidence="6" type="ORF">H5410_040958</name>
</gene>
<keyword evidence="3" id="KW-0862">Zinc</keyword>
<keyword evidence="5" id="KW-0804">Transcription</keyword>
<name>A0A9J5XT25_SOLCO</name>
<dbReference type="PANTHER" id="PTHR33304:SF18">
    <property type="entry name" value="CHROMATIN REGULATOR PHD FAMILY-RELATED"/>
    <property type="match status" value="1"/>
</dbReference>
<reference evidence="6 7" key="1">
    <citation type="submission" date="2020-09" db="EMBL/GenBank/DDBJ databases">
        <title>De no assembly of potato wild relative species, Solanum commersonii.</title>
        <authorList>
            <person name="Cho K."/>
        </authorList>
    </citation>
    <scope>NUCLEOTIDE SEQUENCE [LARGE SCALE GENOMIC DNA]</scope>
    <source>
        <strain evidence="6">LZ3.2</strain>
        <tissue evidence="6">Leaf</tissue>
    </source>
</reference>
<dbReference type="GO" id="GO:0008270">
    <property type="term" value="F:zinc ion binding"/>
    <property type="evidence" value="ECO:0007669"/>
    <property type="project" value="UniProtKB-KW"/>
</dbReference>
<dbReference type="EMBL" id="JACXVP010000008">
    <property type="protein sequence ID" value="KAG5590444.1"/>
    <property type="molecule type" value="Genomic_DNA"/>
</dbReference>
<accession>A0A9J5XT25</accession>
<keyword evidence="2" id="KW-0863">Zinc-finger</keyword>
<evidence type="ECO:0000313" key="7">
    <source>
        <dbReference type="Proteomes" id="UP000824120"/>
    </source>
</evidence>
<dbReference type="GO" id="GO:0034244">
    <property type="term" value="P:negative regulation of transcription elongation by RNA polymerase II"/>
    <property type="evidence" value="ECO:0007669"/>
    <property type="project" value="InterPro"/>
</dbReference>
<dbReference type="GO" id="GO:0140566">
    <property type="term" value="F:histone reader activity"/>
    <property type="evidence" value="ECO:0007669"/>
    <property type="project" value="InterPro"/>
</dbReference>
<evidence type="ECO:0000313" key="6">
    <source>
        <dbReference type="EMBL" id="KAG5590444.1"/>
    </source>
</evidence>
<feature type="non-terminal residue" evidence="6">
    <location>
        <position position="1"/>
    </location>
</feature>
<evidence type="ECO:0000256" key="3">
    <source>
        <dbReference type="ARBA" id="ARBA00022833"/>
    </source>
</evidence>
<evidence type="ECO:0000256" key="1">
    <source>
        <dbReference type="ARBA" id="ARBA00022723"/>
    </source>
</evidence>
<evidence type="ECO:0000256" key="2">
    <source>
        <dbReference type="ARBA" id="ARBA00022771"/>
    </source>
</evidence>
<keyword evidence="1" id="KW-0479">Metal-binding</keyword>
<keyword evidence="4" id="KW-0805">Transcription regulation</keyword>
<dbReference type="Proteomes" id="UP000824120">
    <property type="component" value="Chromosome 8"/>
</dbReference>
<proteinExistence type="predicted"/>
<organism evidence="6 7">
    <name type="scientific">Solanum commersonii</name>
    <name type="common">Commerson's wild potato</name>
    <name type="synonym">Commerson's nightshade</name>
    <dbReference type="NCBI Taxonomy" id="4109"/>
    <lineage>
        <taxon>Eukaryota</taxon>
        <taxon>Viridiplantae</taxon>
        <taxon>Streptophyta</taxon>
        <taxon>Embryophyta</taxon>
        <taxon>Tracheophyta</taxon>
        <taxon>Spermatophyta</taxon>
        <taxon>Magnoliopsida</taxon>
        <taxon>eudicotyledons</taxon>
        <taxon>Gunneridae</taxon>
        <taxon>Pentapetalae</taxon>
        <taxon>asterids</taxon>
        <taxon>lamiids</taxon>
        <taxon>Solanales</taxon>
        <taxon>Solanaceae</taxon>
        <taxon>Solanoideae</taxon>
        <taxon>Solaneae</taxon>
        <taxon>Solanum</taxon>
    </lineage>
</organism>
<comment type="caution">
    <text evidence="6">The sequence shown here is derived from an EMBL/GenBank/DDBJ whole genome shotgun (WGS) entry which is preliminary data.</text>
</comment>
<dbReference type="PANTHER" id="PTHR33304">
    <property type="match status" value="1"/>
</dbReference>
<dbReference type="InterPro" id="IPR049914">
    <property type="entry name" value="PHD1-3/5-6"/>
</dbReference>
<dbReference type="OrthoDB" id="1932206at2759"/>
<keyword evidence="7" id="KW-1185">Reference proteome</keyword>